<dbReference type="InterPro" id="IPR029058">
    <property type="entry name" value="AB_hydrolase_fold"/>
</dbReference>
<dbReference type="EMBL" id="MNPL01001398">
    <property type="protein sequence ID" value="OQR79194.1"/>
    <property type="molecule type" value="Genomic_DNA"/>
</dbReference>
<feature type="compositionally biased region" description="Pro residues" evidence="1">
    <location>
        <begin position="480"/>
        <end position="489"/>
    </location>
</feature>
<keyword evidence="3" id="KW-1185">Reference proteome</keyword>
<dbReference type="PANTHER" id="PTHR13136:SF16">
    <property type="entry name" value="KAT8 REGULATORY NSL COMPLEX SUBUNIT 3"/>
    <property type="match status" value="1"/>
</dbReference>
<dbReference type="STRING" id="418985.A0A1V9Y0E0"/>
<gene>
    <name evidence="2" type="ORF">BIW11_00185</name>
</gene>
<dbReference type="GO" id="GO:0044545">
    <property type="term" value="C:NSL complex"/>
    <property type="evidence" value="ECO:0007669"/>
    <property type="project" value="TreeGrafter"/>
</dbReference>
<name>A0A1V9Y0E0_9ACAR</name>
<accession>A0A1V9Y0E0</accession>
<comment type="caution">
    <text evidence="2">The sequence shown here is derived from an EMBL/GenBank/DDBJ whole genome shotgun (WGS) entry which is preliminary data.</text>
</comment>
<dbReference type="SUPFAM" id="SSF53474">
    <property type="entry name" value="alpha/beta-Hydrolases"/>
    <property type="match status" value="1"/>
</dbReference>
<dbReference type="OrthoDB" id="6415022at2759"/>
<dbReference type="PANTHER" id="PTHR13136">
    <property type="entry name" value="TESTIS DEVELOPMENT PROTEIN PRTD"/>
    <property type="match status" value="1"/>
</dbReference>
<dbReference type="Proteomes" id="UP000192247">
    <property type="component" value="Unassembled WGS sequence"/>
</dbReference>
<evidence type="ECO:0000256" key="1">
    <source>
        <dbReference type="SAM" id="MobiDB-lite"/>
    </source>
</evidence>
<dbReference type="InParanoid" id="A0A1V9Y0E0"/>
<evidence type="ECO:0000313" key="2">
    <source>
        <dbReference type="EMBL" id="OQR79194.1"/>
    </source>
</evidence>
<dbReference type="Gene3D" id="3.40.50.1820">
    <property type="entry name" value="alpha/beta hydrolase"/>
    <property type="match status" value="1"/>
</dbReference>
<feature type="compositionally biased region" description="Polar residues" evidence="1">
    <location>
        <begin position="556"/>
        <end position="567"/>
    </location>
</feature>
<protein>
    <submittedName>
        <fullName evidence="2">KAT8 regulatory NSL complex subunit 3-like</fullName>
    </submittedName>
</protein>
<proteinExistence type="predicted"/>
<sequence length="668" mass="73009">MPSKGLNVTGSSSVLSFLPDENPSLAPEVDAVAMDHTYARSWNSHPVSVHARPATLLFVGSKDQQVSAGERSNRGGKEPLVDVELVAERSGPSLGAAAEQAKCKALIDEVERHVRTQQKCIPDEIWDEDRISRHGWTRSQTSLFDRMYKVLDMERIARLAYGGSANEFVSRRISLDKAARRVRQLYADVHWDQVLLQWLHATIIENLPVSYCSSYVEILQTLNAKIPSLVQRFFSRCSGGFYKPSTANDSLLQLLKRPWDPAASLLSVNRPKKLPGPPVFIVVPSGLTQNPHFARVKFWYNHLAHLGKLITIPIPIVNEPSVTVAKQLEVTVNAVKSKIGEVKAAFPQRPIILVGWNSGALVALQTSLIESVSAVVCMGFPMTGLQGPKQLDDPILDSRTPILFCVGQFDRSCSLDDLEDFRGYMKCETGVVVVGGGDANLHMSTKHKRLLGMTQAMVDRCIVEEIFNFLNHALSSISSPAPPGSPISPAPEKRTTATSEPLPPSLIIKPDGAPAPANPRKYRKRERSQDDEVMLGNSTAKRGPGRPRTAKHPGIQSRTSGVSSKTSPVLEPSQTVTHAAATTATSVLTKELPRSNVRPITAHLRKEQHQHSLVGHHNSPPKNPICIGKIGSLSGLGSQQGSLMVSPVKEEHRMVNPQDVLGMAPVER</sequence>
<feature type="region of interest" description="Disordered" evidence="1">
    <location>
        <begin position="478"/>
        <end position="576"/>
    </location>
</feature>
<evidence type="ECO:0000313" key="3">
    <source>
        <dbReference type="Proteomes" id="UP000192247"/>
    </source>
</evidence>
<dbReference type="AlphaFoldDB" id="A0A1V9Y0E0"/>
<organism evidence="2 3">
    <name type="scientific">Tropilaelaps mercedesae</name>
    <dbReference type="NCBI Taxonomy" id="418985"/>
    <lineage>
        <taxon>Eukaryota</taxon>
        <taxon>Metazoa</taxon>
        <taxon>Ecdysozoa</taxon>
        <taxon>Arthropoda</taxon>
        <taxon>Chelicerata</taxon>
        <taxon>Arachnida</taxon>
        <taxon>Acari</taxon>
        <taxon>Parasitiformes</taxon>
        <taxon>Mesostigmata</taxon>
        <taxon>Gamasina</taxon>
        <taxon>Dermanyssoidea</taxon>
        <taxon>Laelapidae</taxon>
        <taxon>Tropilaelaps</taxon>
    </lineage>
</organism>
<reference evidence="2 3" key="1">
    <citation type="journal article" date="2017" name="Gigascience">
        <title>Draft genome of the honey bee ectoparasitic mite, Tropilaelaps mercedesae, is shaped by the parasitic life history.</title>
        <authorList>
            <person name="Dong X."/>
            <person name="Armstrong S.D."/>
            <person name="Xia D."/>
            <person name="Makepeace B.L."/>
            <person name="Darby A.C."/>
            <person name="Kadowaki T."/>
        </authorList>
    </citation>
    <scope>NUCLEOTIDE SEQUENCE [LARGE SCALE GENOMIC DNA]</scope>
    <source>
        <strain evidence="2">Wuxi-XJTLU</strain>
    </source>
</reference>
<dbReference type="InterPro" id="IPR026555">
    <property type="entry name" value="NSL3/Tex30"/>
</dbReference>
<dbReference type="GO" id="GO:0045944">
    <property type="term" value="P:positive regulation of transcription by RNA polymerase II"/>
    <property type="evidence" value="ECO:0007669"/>
    <property type="project" value="TreeGrafter"/>
</dbReference>